<evidence type="ECO:0000313" key="3">
    <source>
        <dbReference type="Proteomes" id="UP000076798"/>
    </source>
</evidence>
<feature type="non-terminal residue" evidence="2">
    <location>
        <position position="1"/>
    </location>
</feature>
<reference evidence="2 3" key="1">
    <citation type="journal article" date="2016" name="Mol. Biol. Evol.">
        <title>Comparative Genomics of Early-Diverging Mushroom-Forming Fungi Provides Insights into the Origins of Lignocellulose Decay Capabilities.</title>
        <authorList>
            <person name="Nagy L.G."/>
            <person name="Riley R."/>
            <person name="Tritt A."/>
            <person name="Adam C."/>
            <person name="Daum C."/>
            <person name="Floudas D."/>
            <person name="Sun H."/>
            <person name="Yadav J.S."/>
            <person name="Pangilinan J."/>
            <person name="Larsson K.H."/>
            <person name="Matsuura K."/>
            <person name="Barry K."/>
            <person name="Labutti K."/>
            <person name="Kuo R."/>
            <person name="Ohm R.A."/>
            <person name="Bhattacharya S.S."/>
            <person name="Shirouzu T."/>
            <person name="Yoshinaga Y."/>
            <person name="Martin F.M."/>
            <person name="Grigoriev I.V."/>
            <person name="Hibbett D.S."/>
        </authorList>
    </citation>
    <scope>NUCLEOTIDE SEQUENCE [LARGE SCALE GENOMIC DNA]</scope>
    <source>
        <strain evidence="2 3">HHB10207 ss-3</strain>
    </source>
</reference>
<sequence>QIKTPELASPTESRWSDSEGDNSEERKYLLSKPRKGSSSSKLRLKRSVAAIRNTFRRSDPSKDGSHQ</sequence>
<dbReference type="Proteomes" id="UP000076798">
    <property type="component" value="Unassembled WGS sequence"/>
</dbReference>
<organism evidence="2 3">
    <name type="scientific">Sistotremastrum suecicum HHB10207 ss-3</name>
    <dbReference type="NCBI Taxonomy" id="1314776"/>
    <lineage>
        <taxon>Eukaryota</taxon>
        <taxon>Fungi</taxon>
        <taxon>Dikarya</taxon>
        <taxon>Basidiomycota</taxon>
        <taxon>Agaricomycotina</taxon>
        <taxon>Agaricomycetes</taxon>
        <taxon>Sistotremastrales</taxon>
        <taxon>Sistotremastraceae</taxon>
        <taxon>Sistotremastrum</taxon>
    </lineage>
</organism>
<feature type="region of interest" description="Disordered" evidence="1">
    <location>
        <begin position="1"/>
        <end position="67"/>
    </location>
</feature>
<proteinExistence type="predicted"/>
<dbReference type="AlphaFoldDB" id="A0A166DRA1"/>
<accession>A0A166DRA1</accession>
<evidence type="ECO:0000256" key="1">
    <source>
        <dbReference type="SAM" id="MobiDB-lite"/>
    </source>
</evidence>
<dbReference type="EMBL" id="KV428056">
    <property type="protein sequence ID" value="KZT38808.1"/>
    <property type="molecule type" value="Genomic_DNA"/>
</dbReference>
<name>A0A166DRA1_9AGAM</name>
<evidence type="ECO:0000313" key="2">
    <source>
        <dbReference type="EMBL" id="KZT38808.1"/>
    </source>
</evidence>
<gene>
    <name evidence="2" type="ORF">SISSUDRAFT_1119350</name>
</gene>
<feature type="compositionally biased region" description="Basic and acidic residues" evidence="1">
    <location>
        <begin position="56"/>
        <end position="67"/>
    </location>
</feature>
<protein>
    <submittedName>
        <fullName evidence="2">Uncharacterized protein</fullName>
    </submittedName>
</protein>
<keyword evidence="3" id="KW-1185">Reference proteome</keyword>